<name>A0AC61QNF1_9BACT</name>
<organism evidence="1 2">
    <name type="scientific">Palleniella muris</name>
    <dbReference type="NCBI Taxonomy" id="3038145"/>
    <lineage>
        <taxon>Bacteria</taxon>
        <taxon>Pseudomonadati</taxon>
        <taxon>Bacteroidota</taxon>
        <taxon>Bacteroidia</taxon>
        <taxon>Bacteroidales</taxon>
        <taxon>Prevotellaceae</taxon>
        <taxon>Palleniella</taxon>
    </lineage>
</organism>
<comment type="caution">
    <text evidence="1">The sequence shown here is derived from an EMBL/GenBank/DDBJ whole genome shotgun (WGS) entry which is preliminary data.</text>
</comment>
<dbReference type="Proteomes" id="UP000308886">
    <property type="component" value="Unassembled WGS sequence"/>
</dbReference>
<evidence type="ECO:0000313" key="1">
    <source>
        <dbReference type="EMBL" id="TGX81190.1"/>
    </source>
</evidence>
<keyword evidence="2" id="KW-1185">Reference proteome</keyword>
<sequence>MNKVIFRPIHDNKKKHIDLLLLADEQEDMIDRYLEHGDMWMLEDNGLKATCVVTDEGNGTLEIKNLAVVPEHQRQGYGKAMVEFIAKQYNSHTKLRVGTGDSPLTMPFYHSCGFTETCRIKDFFTDNYDHTIIEAGVILKDMVVMERQINME</sequence>
<evidence type="ECO:0000313" key="2">
    <source>
        <dbReference type="Proteomes" id="UP000308886"/>
    </source>
</evidence>
<accession>A0AC61QNF1</accession>
<gene>
    <name evidence="1" type="ORF">E5358_11285</name>
</gene>
<dbReference type="EMBL" id="SRZC01000019">
    <property type="protein sequence ID" value="TGX81190.1"/>
    <property type="molecule type" value="Genomic_DNA"/>
</dbReference>
<proteinExistence type="predicted"/>
<protein>
    <submittedName>
        <fullName evidence="1">N-acetyltransferase</fullName>
    </submittedName>
</protein>
<reference evidence="1" key="1">
    <citation type="submission" date="2019-04" db="EMBL/GenBank/DDBJ databases">
        <title>Microbes associate with the intestines of laboratory mice.</title>
        <authorList>
            <person name="Navarre W."/>
            <person name="Wong E."/>
            <person name="Huang K."/>
            <person name="Tropini C."/>
            <person name="Ng K."/>
            <person name="Yu B."/>
        </authorList>
    </citation>
    <scope>NUCLEOTIDE SEQUENCE</scope>
    <source>
        <strain evidence="1">NM73_A23</strain>
    </source>
</reference>